<proteinExistence type="inferred from homology"/>
<dbReference type="InterPro" id="IPR001173">
    <property type="entry name" value="Glyco_trans_2-like"/>
</dbReference>
<dbReference type="Pfam" id="PF00535">
    <property type="entry name" value="Glycos_transf_2"/>
    <property type="match status" value="1"/>
</dbReference>
<evidence type="ECO:0000313" key="6">
    <source>
        <dbReference type="EMBL" id="CAE6463446.1"/>
    </source>
</evidence>
<accession>A0A8H3BPY1</accession>
<dbReference type="InterPro" id="IPR001509">
    <property type="entry name" value="Epimerase_deHydtase"/>
</dbReference>
<evidence type="ECO:0000256" key="2">
    <source>
        <dbReference type="ARBA" id="ARBA00022676"/>
    </source>
</evidence>
<dbReference type="Gene3D" id="3.40.50.720">
    <property type="entry name" value="NAD(P)-binding Rossmann-like Domain"/>
    <property type="match status" value="1"/>
</dbReference>
<dbReference type="AlphaFoldDB" id="A0A8H3BPY1"/>
<feature type="domain" description="NAD-dependent epimerase/dehydratase" evidence="5">
    <location>
        <begin position="66"/>
        <end position="301"/>
    </location>
</feature>
<dbReference type="Gene3D" id="3.90.550.10">
    <property type="entry name" value="Spore Coat Polysaccharide Biosynthesis Protein SpsA, Chain A"/>
    <property type="match status" value="1"/>
</dbReference>
<sequence length="1053" mass="117674">MFLFRALELWMRILDGTGLRFGVLDLPDPGLIVNVATSPFTSKRSLYSIATVTVVNQMMAAKARIVVVAGGTGFFGSHLARFYHNHDFHVRIVDIKPPKHGIHKYYTESVPGNLCDLDFCSYAVRGAEIVLHCARTSADDSHSDDGERTYYRTNYIITQNLLAASCQAGVKTFFYPSTHTDTQLRLLRDHVQETDSPTHSGLGTRGLCNLEKLHSEQLALAYSNRMTIRITRFCHIYGSTKAWDESDDYGPATLLQRVLAAKHLVDLGIRPRLEISGDAVCKRQFTYIDDAVKAVASFIESEGGEGPLIPTDQPISNLELTSLVLNTVALDLSDVDRAHNGGAFKFDNIDSSSSLGSTSSSKPLTSYQQGLAQLHDWMGTKMQAALLSQSPEDRQSYLMSLLSRTSTDHKIDNLIKFAVILPLPSQLELDAMVDNLHRFACSLKDVSWRDRNELGAIRYDLYIYLVIDIENEFFFPSSSQPESRAQLILWEHGFSRVFVIPYCLQEGSPGTALNQAARRAYADQCDYYTVMNHNTELLDEGWMRIVHAKFQAISIDSGGPGGFGCVAFTYFTQPGTPVPLVTHRTHLDIFEGQLIPEELEGQDASVYLFQLYRHFGGAATVPIRVRGPSIIHNEEKGSPDWTYDTFEDNKNRIRVWAKRNSLNIRSKMSLDIIIPSYRVSLERLSNVLALEPSPSCITTFIIVVDNPQSPYVYELQHSNCHRTDVLILVNESNQGASASRNRGLAMSTAEWVAFLDDDVDPSPSYLVSAEKYIRAQPAAAGFVGNVYFPPAHNIFTAAIRLSGVTFFWDIADKIPEDVPWGITANLIVRRNIRDQVKFDLRFPKTGGGEDIDFCVNKRKASLEQNGTGFSAAPEVIATHPWWNNGRRSYSRFFNWARGDGALIKMHPDLSWRDATPNSAETFLLAILSLFAGVLSFNWSVIRFAISLAISNLSAHVLHDTHRHLVRQKPQLDKAQTSLGQMGWILAIFEGAVIRMASEMGRLVGVLERKEWASIGKRFDWFNGGPWGVTEERSGGIERAILVIGFCTILLMVT</sequence>
<comment type="caution">
    <text evidence="6">The sequence shown here is derived from an EMBL/GenBank/DDBJ whole genome shotgun (WGS) entry which is preliminary data.</text>
</comment>
<dbReference type="Gene3D" id="3.90.25.10">
    <property type="entry name" value="UDP-galactose 4-epimerase, domain 1"/>
    <property type="match status" value="1"/>
</dbReference>
<evidence type="ECO:0000256" key="3">
    <source>
        <dbReference type="ARBA" id="ARBA00022679"/>
    </source>
</evidence>
<evidence type="ECO:0000259" key="4">
    <source>
        <dbReference type="Pfam" id="PF00535"/>
    </source>
</evidence>
<protein>
    <recommendedName>
        <fullName evidence="8">NAD-dependent epimerase/dehydratase domain-containing protein</fullName>
    </recommendedName>
</protein>
<dbReference type="PANTHER" id="PTHR43179:SF12">
    <property type="entry name" value="GALACTOFURANOSYLTRANSFERASE GLFT2"/>
    <property type="match status" value="1"/>
</dbReference>
<comment type="similarity">
    <text evidence="1">Belongs to the glycosyltransferase 2 family.</text>
</comment>
<dbReference type="SUPFAM" id="SSF51735">
    <property type="entry name" value="NAD(P)-binding Rossmann-fold domains"/>
    <property type="match status" value="1"/>
</dbReference>
<dbReference type="GO" id="GO:0016757">
    <property type="term" value="F:glycosyltransferase activity"/>
    <property type="evidence" value="ECO:0007669"/>
    <property type="project" value="UniProtKB-KW"/>
</dbReference>
<reference evidence="6" key="1">
    <citation type="submission" date="2021-01" db="EMBL/GenBank/DDBJ databases">
        <authorList>
            <person name="Kaushik A."/>
        </authorList>
    </citation>
    <scope>NUCLEOTIDE SEQUENCE</scope>
    <source>
        <strain evidence="6">AG4-RS23</strain>
    </source>
</reference>
<dbReference type="Proteomes" id="UP000663861">
    <property type="component" value="Unassembled WGS sequence"/>
</dbReference>
<evidence type="ECO:0000256" key="1">
    <source>
        <dbReference type="ARBA" id="ARBA00006739"/>
    </source>
</evidence>
<evidence type="ECO:0008006" key="8">
    <source>
        <dbReference type="Google" id="ProtNLM"/>
    </source>
</evidence>
<evidence type="ECO:0000313" key="7">
    <source>
        <dbReference type="Proteomes" id="UP000663861"/>
    </source>
</evidence>
<dbReference type="SUPFAM" id="SSF53448">
    <property type="entry name" value="Nucleotide-diphospho-sugar transferases"/>
    <property type="match status" value="1"/>
</dbReference>
<dbReference type="InterPro" id="IPR029044">
    <property type="entry name" value="Nucleotide-diphossugar_trans"/>
</dbReference>
<organism evidence="6 7">
    <name type="scientific">Rhizoctonia solani</name>
    <dbReference type="NCBI Taxonomy" id="456999"/>
    <lineage>
        <taxon>Eukaryota</taxon>
        <taxon>Fungi</taxon>
        <taxon>Dikarya</taxon>
        <taxon>Basidiomycota</taxon>
        <taxon>Agaricomycotina</taxon>
        <taxon>Agaricomycetes</taxon>
        <taxon>Cantharellales</taxon>
        <taxon>Ceratobasidiaceae</taxon>
        <taxon>Rhizoctonia</taxon>
    </lineage>
</organism>
<evidence type="ECO:0000259" key="5">
    <source>
        <dbReference type="Pfam" id="PF01370"/>
    </source>
</evidence>
<gene>
    <name evidence="6" type="ORF">RDB_LOCUS71781</name>
</gene>
<dbReference type="PANTHER" id="PTHR43179">
    <property type="entry name" value="RHAMNOSYLTRANSFERASE WBBL"/>
    <property type="match status" value="1"/>
</dbReference>
<keyword evidence="3" id="KW-0808">Transferase</keyword>
<dbReference type="EMBL" id="CAJMWY010001281">
    <property type="protein sequence ID" value="CAE6463446.1"/>
    <property type="molecule type" value="Genomic_DNA"/>
</dbReference>
<dbReference type="InterPro" id="IPR036291">
    <property type="entry name" value="NAD(P)-bd_dom_sf"/>
</dbReference>
<keyword evidence="2" id="KW-0328">Glycosyltransferase</keyword>
<feature type="domain" description="Glycosyltransferase 2-like" evidence="4">
    <location>
        <begin position="699"/>
        <end position="779"/>
    </location>
</feature>
<name>A0A8H3BPY1_9AGAM</name>
<dbReference type="Pfam" id="PF01370">
    <property type="entry name" value="Epimerase"/>
    <property type="match status" value="1"/>
</dbReference>